<dbReference type="EMBL" id="CAJJDN010000158">
    <property type="protein sequence ID" value="CAD8125335.1"/>
    <property type="molecule type" value="Genomic_DNA"/>
</dbReference>
<sequence length="281" mass="33425">MNQDIVIKTEIIKHGLEKMLLYILQLEQEQYQNQSIFQTKIEQLGIQTIFVLANQKLKIQNQNVIIKSLSNNLEKSTDDIYQELYLNKKNVALIITKSNKNDIYLLFYSYMILKENKNEIWITRQNISQEQRQLYYDLIVKIQPDSCFFESQFINTNIRQKPIENISQIIDQQKPEQMEDLNPPQLDDTITNLSKEQQPVQNQFKLQNLFLETNIIVFQGQKQIKLNEINQDNNDNNNNLGIQIQDSYDQLQPPPEQEESIREFPPKNPFQFFSKYQQIKC</sequence>
<dbReference type="OrthoDB" id="309767at2759"/>
<protein>
    <submittedName>
        <fullName evidence="1">Uncharacterized protein</fullName>
    </submittedName>
</protein>
<comment type="caution">
    <text evidence="1">The sequence shown here is derived from an EMBL/GenBank/DDBJ whole genome shotgun (WGS) entry which is preliminary data.</text>
</comment>
<gene>
    <name evidence="1" type="ORF">PSON_ATCC_30995.1.T1580058</name>
</gene>
<evidence type="ECO:0000313" key="2">
    <source>
        <dbReference type="Proteomes" id="UP000692954"/>
    </source>
</evidence>
<proteinExistence type="predicted"/>
<name>A0A8S1RF40_9CILI</name>
<organism evidence="1 2">
    <name type="scientific">Paramecium sonneborni</name>
    <dbReference type="NCBI Taxonomy" id="65129"/>
    <lineage>
        <taxon>Eukaryota</taxon>
        <taxon>Sar</taxon>
        <taxon>Alveolata</taxon>
        <taxon>Ciliophora</taxon>
        <taxon>Intramacronucleata</taxon>
        <taxon>Oligohymenophorea</taxon>
        <taxon>Peniculida</taxon>
        <taxon>Parameciidae</taxon>
        <taxon>Paramecium</taxon>
    </lineage>
</organism>
<dbReference type="AlphaFoldDB" id="A0A8S1RF40"/>
<keyword evidence="2" id="KW-1185">Reference proteome</keyword>
<dbReference type="Proteomes" id="UP000692954">
    <property type="component" value="Unassembled WGS sequence"/>
</dbReference>
<evidence type="ECO:0000313" key="1">
    <source>
        <dbReference type="EMBL" id="CAD8125335.1"/>
    </source>
</evidence>
<accession>A0A8S1RF40</accession>
<reference evidence="1" key="1">
    <citation type="submission" date="2021-01" db="EMBL/GenBank/DDBJ databases">
        <authorList>
            <consortium name="Genoscope - CEA"/>
            <person name="William W."/>
        </authorList>
    </citation>
    <scope>NUCLEOTIDE SEQUENCE</scope>
</reference>